<proteinExistence type="predicted"/>
<evidence type="ECO:0000256" key="1">
    <source>
        <dbReference type="SAM" id="MobiDB-lite"/>
    </source>
</evidence>
<protein>
    <submittedName>
        <fullName evidence="3">Uncharacterized protein</fullName>
    </submittedName>
</protein>
<feature type="transmembrane region" description="Helical" evidence="2">
    <location>
        <begin position="22"/>
        <end position="44"/>
    </location>
</feature>
<dbReference type="InterPro" id="IPR046521">
    <property type="entry name" value="DUF6698"/>
</dbReference>
<dbReference type="Proteomes" id="UP000518752">
    <property type="component" value="Unassembled WGS sequence"/>
</dbReference>
<dbReference type="AlphaFoldDB" id="A0A8H5G825"/>
<accession>A0A8H5G825</accession>
<name>A0A8H5G825_9AGAR</name>
<keyword evidence="4" id="KW-1185">Reference proteome</keyword>
<keyword evidence="2" id="KW-0812">Transmembrane</keyword>
<evidence type="ECO:0000313" key="3">
    <source>
        <dbReference type="EMBL" id="KAF5360094.1"/>
    </source>
</evidence>
<feature type="region of interest" description="Disordered" evidence="1">
    <location>
        <begin position="296"/>
        <end position="413"/>
    </location>
</feature>
<dbReference type="Pfam" id="PF20414">
    <property type="entry name" value="DUF6698"/>
    <property type="match status" value="1"/>
</dbReference>
<sequence length="413" mass="44907">MSSLSRPLGHWELVRTPSSLKLAGYLVCALCFVLVLVLVLPLVFPRSGRSDPRRDNYCQNFLVDFRPPFGCLFSGGHNVFIPSDRDSDKISGRINTGLFASGDESGDSGRIVLGTVAMLIVTRGTGTERGTIDRSQSNRYQPSRNTTSGYSPIAHWFIRDLESRKIEIPAEDFPASPYNQSEADPDDVEKGLFHGPLFFKAFNAMFFGKSSVYTGKYRKNSVASRNGLCRIAGCHIAYAAVQAHFALGTCERWNDKATDLNYRDLYDELVDFFEGTPDDEVILDLLKYWNDKQKLGDKSSSNNDNNSKDDKGKDNELTVAAKLQAAEREAGAASTSTSSSGTSTKRSTTNVAAGASTSGTSQPTGSKTQRSTTTVSFSGTSQSMGSNTKRSTPTASSPIQSEDSNTRRAASAY</sequence>
<dbReference type="OrthoDB" id="3003465at2759"/>
<keyword evidence="2" id="KW-0472">Membrane</keyword>
<dbReference type="EMBL" id="JAACJN010000220">
    <property type="protein sequence ID" value="KAF5360094.1"/>
    <property type="molecule type" value="Genomic_DNA"/>
</dbReference>
<feature type="compositionally biased region" description="Low complexity" evidence="1">
    <location>
        <begin position="331"/>
        <end position="349"/>
    </location>
</feature>
<feature type="compositionally biased region" description="Polar residues" evidence="1">
    <location>
        <begin position="355"/>
        <end position="403"/>
    </location>
</feature>
<organism evidence="3 4">
    <name type="scientific">Collybiopsis confluens</name>
    <dbReference type="NCBI Taxonomy" id="2823264"/>
    <lineage>
        <taxon>Eukaryota</taxon>
        <taxon>Fungi</taxon>
        <taxon>Dikarya</taxon>
        <taxon>Basidiomycota</taxon>
        <taxon>Agaricomycotina</taxon>
        <taxon>Agaricomycetes</taxon>
        <taxon>Agaricomycetidae</taxon>
        <taxon>Agaricales</taxon>
        <taxon>Marasmiineae</taxon>
        <taxon>Omphalotaceae</taxon>
        <taxon>Collybiopsis</taxon>
    </lineage>
</organism>
<reference evidence="3 4" key="1">
    <citation type="journal article" date="2020" name="ISME J.">
        <title>Uncovering the hidden diversity of litter-decomposition mechanisms in mushroom-forming fungi.</title>
        <authorList>
            <person name="Floudas D."/>
            <person name="Bentzer J."/>
            <person name="Ahren D."/>
            <person name="Johansson T."/>
            <person name="Persson P."/>
            <person name="Tunlid A."/>
        </authorList>
    </citation>
    <scope>NUCLEOTIDE SEQUENCE [LARGE SCALE GENOMIC DNA]</scope>
    <source>
        <strain evidence="3 4">CBS 406.79</strain>
    </source>
</reference>
<evidence type="ECO:0000313" key="4">
    <source>
        <dbReference type="Proteomes" id="UP000518752"/>
    </source>
</evidence>
<feature type="compositionally biased region" description="Basic and acidic residues" evidence="1">
    <location>
        <begin position="306"/>
        <end position="316"/>
    </location>
</feature>
<comment type="caution">
    <text evidence="3">The sequence shown here is derived from an EMBL/GenBank/DDBJ whole genome shotgun (WGS) entry which is preliminary data.</text>
</comment>
<keyword evidence="2" id="KW-1133">Transmembrane helix</keyword>
<evidence type="ECO:0000256" key="2">
    <source>
        <dbReference type="SAM" id="Phobius"/>
    </source>
</evidence>
<gene>
    <name evidence="3" type="ORF">D9757_013637</name>
</gene>